<geneLocation type="plasmid" evidence="6 7">
    <name>pTC2</name>
</geneLocation>
<dbReference type="GO" id="GO:0003700">
    <property type="term" value="F:DNA-binding transcription factor activity"/>
    <property type="evidence" value="ECO:0007669"/>
    <property type="project" value="TreeGrafter"/>
</dbReference>
<evidence type="ECO:0000256" key="1">
    <source>
        <dbReference type="ARBA" id="ARBA00023015"/>
    </source>
</evidence>
<dbReference type="Pfam" id="PF00440">
    <property type="entry name" value="TetR_N"/>
    <property type="match status" value="1"/>
</dbReference>
<evidence type="ECO:0000259" key="5">
    <source>
        <dbReference type="PROSITE" id="PS50977"/>
    </source>
</evidence>
<evidence type="ECO:0000313" key="7">
    <source>
        <dbReference type="Proteomes" id="UP000000637"/>
    </source>
</evidence>
<gene>
    <name evidence="6" type="ordered locus">AAur_pTC20100</name>
</gene>
<evidence type="ECO:0000256" key="3">
    <source>
        <dbReference type="ARBA" id="ARBA00023163"/>
    </source>
</evidence>
<keyword evidence="7" id="KW-1185">Reference proteome</keyword>
<dbReference type="InterPro" id="IPR001647">
    <property type="entry name" value="HTH_TetR"/>
</dbReference>
<dbReference type="eggNOG" id="COG1309">
    <property type="taxonomic scope" value="Bacteria"/>
</dbReference>
<feature type="DNA-binding region" description="H-T-H motif" evidence="4">
    <location>
        <begin position="71"/>
        <end position="90"/>
    </location>
</feature>
<dbReference type="PROSITE" id="PS50977">
    <property type="entry name" value="HTH_TETR_2"/>
    <property type="match status" value="1"/>
</dbReference>
<name>A1RDF0_PAEAT</name>
<evidence type="ECO:0000256" key="2">
    <source>
        <dbReference type="ARBA" id="ARBA00023125"/>
    </source>
</evidence>
<feature type="domain" description="HTH tetR-type" evidence="5">
    <location>
        <begin position="48"/>
        <end position="108"/>
    </location>
</feature>
<dbReference type="Proteomes" id="UP000000637">
    <property type="component" value="Plasmid pTC2"/>
</dbReference>
<dbReference type="Gene3D" id="1.10.357.10">
    <property type="entry name" value="Tetracycline Repressor, domain 2"/>
    <property type="match status" value="1"/>
</dbReference>
<dbReference type="PRINTS" id="PR00455">
    <property type="entry name" value="HTHTETR"/>
</dbReference>
<keyword evidence="6" id="KW-0614">Plasmid</keyword>
<dbReference type="AlphaFoldDB" id="A1RDF0"/>
<dbReference type="PANTHER" id="PTHR30055">
    <property type="entry name" value="HTH-TYPE TRANSCRIPTIONAL REGULATOR RUTR"/>
    <property type="match status" value="1"/>
</dbReference>
<sequence length="236" mass="25348">MATVQPVQFLCDMCHHGVRKRNVALRGWTPQMDLKTDKQPSLRERNRLRTRSDILDAAAEMLGESGYAGLALEEVSQRAGLSRGTVYAHFPGGRDDVVREVYLRVADAVYVRGISLREEALHPAGRISALARALVETTSSASGRFYGLMGPDVVPILSGVRRTSESFEALIKLDLSTARAEGQLHEGPDIDALSTALSGAIRASGARAAMNPETAEQQIAAVELLAAGLLCKPVQG</sequence>
<proteinExistence type="predicted"/>
<dbReference type="GO" id="GO:0000976">
    <property type="term" value="F:transcription cis-regulatory region binding"/>
    <property type="evidence" value="ECO:0007669"/>
    <property type="project" value="TreeGrafter"/>
</dbReference>
<evidence type="ECO:0000256" key="4">
    <source>
        <dbReference type="PROSITE-ProRule" id="PRU00335"/>
    </source>
</evidence>
<reference evidence="6 7" key="1">
    <citation type="journal article" date="2006" name="PLoS Genet.">
        <title>Secrets of soil survival revealed by the genome sequence of Arthrobacter aurescens TC1.</title>
        <authorList>
            <person name="Mongodin E.F."/>
            <person name="Shapir N."/>
            <person name="Daugherty S.C."/>
            <person name="DeBoy R.T."/>
            <person name="Emerson J.B."/>
            <person name="Shvartzbeyn A."/>
            <person name="Radune D."/>
            <person name="Vamathevan J."/>
            <person name="Riggs F."/>
            <person name="Grinberg V."/>
            <person name="Khouri H."/>
            <person name="Wackett L.P."/>
            <person name="Nelson K.E."/>
            <person name="Sadowsky M.J."/>
        </authorList>
    </citation>
    <scope>NUCLEOTIDE SEQUENCE [LARGE SCALE GENOMIC DNA]</scope>
    <source>
        <strain evidence="6 7">TC1</strain>
    </source>
</reference>
<keyword evidence="2 4" id="KW-0238">DNA-binding</keyword>
<dbReference type="KEGG" id="aau:AAur_pTC20100"/>
<evidence type="ECO:0000313" key="6">
    <source>
        <dbReference type="EMBL" id="ABM10604.1"/>
    </source>
</evidence>
<accession>A1RDF0</accession>
<dbReference type="EMBL" id="CP000476">
    <property type="protein sequence ID" value="ABM10604.1"/>
    <property type="molecule type" value="Genomic_DNA"/>
</dbReference>
<dbReference type="InterPro" id="IPR009057">
    <property type="entry name" value="Homeodomain-like_sf"/>
</dbReference>
<keyword evidence="3" id="KW-0804">Transcription</keyword>
<dbReference type="SUPFAM" id="SSF46689">
    <property type="entry name" value="Homeodomain-like"/>
    <property type="match status" value="1"/>
</dbReference>
<dbReference type="HOGENOM" id="CLU_1353275_0_0_11"/>
<dbReference type="PANTHER" id="PTHR30055:SF234">
    <property type="entry name" value="HTH-TYPE TRANSCRIPTIONAL REGULATOR BETI"/>
    <property type="match status" value="1"/>
</dbReference>
<organism evidence="6 7">
    <name type="scientific">Paenarthrobacter aurescens (strain TC1)</name>
    <dbReference type="NCBI Taxonomy" id="290340"/>
    <lineage>
        <taxon>Bacteria</taxon>
        <taxon>Bacillati</taxon>
        <taxon>Actinomycetota</taxon>
        <taxon>Actinomycetes</taxon>
        <taxon>Micrococcales</taxon>
        <taxon>Micrococcaceae</taxon>
        <taxon>Paenarthrobacter</taxon>
    </lineage>
</organism>
<protein>
    <submittedName>
        <fullName evidence="6">Transcriptional regulator, TetR family</fullName>
    </submittedName>
</protein>
<keyword evidence="1" id="KW-0805">Transcription regulation</keyword>
<dbReference type="InterPro" id="IPR050109">
    <property type="entry name" value="HTH-type_TetR-like_transc_reg"/>
</dbReference>